<dbReference type="Proteomes" id="UP000199598">
    <property type="component" value="Unassembled WGS sequence"/>
</dbReference>
<reference evidence="1 2" key="1">
    <citation type="submission" date="2016-10" db="EMBL/GenBank/DDBJ databases">
        <authorList>
            <person name="Varghese N."/>
            <person name="Submissions S."/>
        </authorList>
    </citation>
    <scope>NUCLEOTIDE SEQUENCE [LARGE SCALE GENOMIC DNA]</scope>
    <source>
        <strain evidence="1 2">DSM 16392</strain>
    </source>
</reference>
<accession>A0A1I3VH76</accession>
<dbReference type="RefSeq" id="WP_093516330.1">
    <property type="nucleotide sequence ID" value="NZ_FOSK01000001.1"/>
</dbReference>
<dbReference type="InterPro" id="IPR009394">
    <property type="entry name" value="MmcB-like"/>
</dbReference>
<keyword evidence="2" id="KW-1185">Reference proteome</keyword>
<gene>
    <name evidence="1" type="ORF">SAMN04488518_101391</name>
</gene>
<sequence length="175" mass="20160">MEFVKGSNRVQLDDPLVDGRQSERALKIQRGVQRYLRVLGYTSLPEITLASGRRADLVVLGKKSEIWIIEIKSSIEDFKADNKWHEYRDYCDRLFFATSPDVPQEIFPEETGFILADDYMAEIIREAPEHKLSAATRKAVILRFAQAAANRLHDLTDPNQRNLRIPRRGALNLTY</sequence>
<protein>
    <recommendedName>
        <fullName evidence="3">DNA repair protein MmcB-related protein</fullName>
    </recommendedName>
</protein>
<dbReference type="PIRSF" id="PIRSF031796">
    <property type="entry name" value="UPC031796"/>
    <property type="match status" value="1"/>
</dbReference>
<comment type="caution">
    <text evidence="1">The sequence shown here is derived from an EMBL/GenBank/DDBJ whole genome shotgun (WGS) entry which is preliminary data.</text>
</comment>
<organism evidence="1 2">
    <name type="scientific">Pseudovibrio ascidiaceicola</name>
    <dbReference type="NCBI Taxonomy" id="285279"/>
    <lineage>
        <taxon>Bacteria</taxon>
        <taxon>Pseudomonadati</taxon>
        <taxon>Pseudomonadota</taxon>
        <taxon>Alphaproteobacteria</taxon>
        <taxon>Hyphomicrobiales</taxon>
        <taxon>Stappiaceae</taxon>
        <taxon>Pseudovibrio</taxon>
    </lineage>
</organism>
<dbReference type="EMBL" id="FOSK01000001">
    <property type="protein sequence ID" value="SFJ94625.1"/>
    <property type="molecule type" value="Genomic_DNA"/>
</dbReference>
<name>A0A1I3VH76_9HYPH</name>
<evidence type="ECO:0008006" key="3">
    <source>
        <dbReference type="Google" id="ProtNLM"/>
    </source>
</evidence>
<evidence type="ECO:0000313" key="2">
    <source>
        <dbReference type="Proteomes" id="UP000199598"/>
    </source>
</evidence>
<evidence type="ECO:0000313" key="1">
    <source>
        <dbReference type="EMBL" id="SFJ94625.1"/>
    </source>
</evidence>
<proteinExistence type="predicted"/>
<dbReference type="Pfam" id="PF06319">
    <property type="entry name" value="MmcB-like"/>
    <property type="match status" value="1"/>
</dbReference>